<dbReference type="InterPro" id="IPR050109">
    <property type="entry name" value="HTH-type_TetR-like_transc_reg"/>
</dbReference>
<accession>A0A5B8URS0</accession>
<reference evidence="4 5" key="1">
    <citation type="journal article" date="2017" name="Curr. Microbiol.">
        <title>Mucilaginibacter ginsenosidivorans sp. nov., Isolated from Soil of Ginseng Field.</title>
        <authorList>
            <person name="Kim M.M."/>
            <person name="Siddiqi M.Z."/>
            <person name="Im W.T."/>
        </authorList>
    </citation>
    <scope>NUCLEOTIDE SEQUENCE [LARGE SCALE GENOMIC DNA]</scope>
    <source>
        <strain evidence="4 5">Gsoil 3017</strain>
    </source>
</reference>
<dbReference type="GO" id="GO:0003677">
    <property type="term" value="F:DNA binding"/>
    <property type="evidence" value="ECO:0007669"/>
    <property type="project" value="UniProtKB-UniRule"/>
</dbReference>
<gene>
    <name evidence="4" type="ORF">FRZ54_03950</name>
</gene>
<dbReference type="SUPFAM" id="SSF46689">
    <property type="entry name" value="Homeodomain-like"/>
    <property type="match status" value="1"/>
</dbReference>
<dbReference type="InterPro" id="IPR009057">
    <property type="entry name" value="Homeodomain-like_sf"/>
</dbReference>
<dbReference type="RefSeq" id="WP_147030347.1">
    <property type="nucleotide sequence ID" value="NZ_CP042436.1"/>
</dbReference>
<evidence type="ECO:0000256" key="2">
    <source>
        <dbReference type="PROSITE-ProRule" id="PRU00335"/>
    </source>
</evidence>
<dbReference type="PRINTS" id="PR00455">
    <property type="entry name" value="HTHTETR"/>
</dbReference>
<dbReference type="EMBL" id="CP042436">
    <property type="protein sequence ID" value="QEC61770.1"/>
    <property type="molecule type" value="Genomic_DNA"/>
</dbReference>
<dbReference type="PROSITE" id="PS01081">
    <property type="entry name" value="HTH_TETR_1"/>
    <property type="match status" value="1"/>
</dbReference>
<feature type="DNA-binding region" description="H-T-H motif" evidence="2">
    <location>
        <begin position="29"/>
        <end position="48"/>
    </location>
</feature>
<dbReference type="PANTHER" id="PTHR30328:SF54">
    <property type="entry name" value="HTH-TYPE TRANSCRIPTIONAL REPRESSOR SCO4008"/>
    <property type="match status" value="1"/>
</dbReference>
<dbReference type="PANTHER" id="PTHR30328">
    <property type="entry name" value="TRANSCRIPTIONAL REPRESSOR"/>
    <property type="match status" value="1"/>
</dbReference>
<dbReference type="InterPro" id="IPR041474">
    <property type="entry name" value="NicS_C"/>
</dbReference>
<evidence type="ECO:0000313" key="5">
    <source>
        <dbReference type="Proteomes" id="UP000321479"/>
    </source>
</evidence>
<dbReference type="OrthoDB" id="9789566at2"/>
<name>A0A5B8URS0_9SPHI</name>
<dbReference type="Proteomes" id="UP000321479">
    <property type="component" value="Chromosome"/>
</dbReference>
<dbReference type="Pfam" id="PF17938">
    <property type="entry name" value="TetR_C_29"/>
    <property type="match status" value="1"/>
</dbReference>
<evidence type="ECO:0000256" key="1">
    <source>
        <dbReference type="ARBA" id="ARBA00023125"/>
    </source>
</evidence>
<dbReference type="InterPro" id="IPR036271">
    <property type="entry name" value="Tet_transcr_reg_TetR-rel_C_sf"/>
</dbReference>
<dbReference type="AlphaFoldDB" id="A0A5B8URS0"/>
<keyword evidence="1 2" id="KW-0238">DNA-binding</keyword>
<dbReference type="PROSITE" id="PS50977">
    <property type="entry name" value="HTH_TETR_2"/>
    <property type="match status" value="1"/>
</dbReference>
<evidence type="ECO:0000259" key="3">
    <source>
        <dbReference type="PROSITE" id="PS50977"/>
    </source>
</evidence>
<feature type="domain" description="HTH tetR-type" evidence="3">
    <location>
        <begin position="6"/>
        <end position="66"/>
    </location>
</feature>
<keyword evidence="5" id="KW-1185">Reference proteome</keyword>
<proteinExistence type="predicted"/>
<sequence length="216" mass="24810">MDKDKIDKKDHILDVAERVFSELGFDGASTRTISGEAGVNMAMLNYYFGSKEGLFLAVFNRKIISFQDLLKNIGSDDSISAWNKIERYIELYTQRVVTNNCFQKLLYQELARQRKGELSDQITEILMKNVGEVRKILNEGIATGEFKKEIDIDMVIATIYGTKNFIVNSPALTSKVLGYDIQKEKVIEERLRPRIEAYLKTLLKSYLLNEHDNSHK</sequence>
<dbReference type="SUPFAM" id="SSF48498">
    <property type="entry name" value="Tetracyclin repressor-like, C-terminal domain"/>
    <property type="match status" value="1"/>
</dbReference>
<dbReference type="InterPro" id="IPR001647">
    <property type="entry name" value="HTH_TetR"/>
</dbReference>
<organism evidence="4 5">
    <name type="scientific">Mucilaginibacter ginsenosidivorans</name>
    <dbReference type="NCBI Taxonomy" id="398053"/>
    <lineage>
        <taxon>Bacteria</taxon>
        <taxon>Pseudomonadati</taxon>
        <taxon>Bacteroidota</taxon>
        <taxon>Sphingobacteriia</taxon>
        <taxon>Sphingobacteriales</taxon>
        <taxon>Sphingobacteriaceae</taxon>
        <taxon>Mucilaginibacter</taxon>
    </lineage>
</organism>
<dbReference type="KEGG" id="mgin:FRZ54_03950"/>
<protein>
    <submittedName>
        <fullName evidence="4">TetR/AcrR family transcriptional regulator</fullName>
    </submittedName>
</protein>
<evidence type="ECO:0000313" key="4">
    <source>
        <dbReference type="EMBL" id="QEC61770.1"/>
    </source>
</evidence>
<dbReference type="Gene3D" id="1.10.357.10">
    <property type="entry name" value="Tetracycline Repressor, domain 2"/>
    <property type="match status" value="1"/>
</dbReference>
<dbReference type="InterPro" id="IPR023772">
    <property type="entry name" value="DNA-bd_HTH_TetR-type_CS"/>
</dbReference>
<dbReference type="Pfam" id="PF00440">
    <property type="entry name" value="TetR_N"/>
    <property type="match status" value="1"/>
</dbReference>